<reference evidence="3" key="1">
    <citation type="submission" date="2022-10" db="EMBL/GenBank/DDBJ databases">
        <title>Puccinia triticina Genome sequencing and assembly.</title>
        <authorList>
            <person name="Li C."/>
        </authorList>
    </citation>
    <scope>NUCLEOTIDE SEQUENCE</scope>
    <source>
        <strain evidence="3">Pt15</strain>
    </source>
</reference>
<protein>
    <submittedName>
        <fullName evidence="3">Uncharacterized protein</fullName>
    </submittedName>
</protein>
<name>A0ABY7D253_9BASI</name>
<dbReference type="RefSeq" id="XP_053027228.1">
    <property type="nucleotide sequence ID" value="XM_053163717.1"/>
</dbReference>
<feature type="compositionally biased region" description="Polar residues" evidence="1">
    <location>
        <begin position="392"/>
        <end position="424"/>
    </location>
</feature>
<feature type="region of interest" description="Disordered" evidence="1">
    <location>
        <begin position="627"/>
        <end position="650"/>
    </location>
</feature>
<keyword evidence="4" id="KW-1185">Reference proteome</keyword>
<feature type="signal peptide" evidence="2">
    <location>
        <begin position="1"/>
        <end position="17"/>
    </location>
</feature>
<organism evidence="3 4">
    <name type="scientific">Puccinia triticina</name>
    <dbReference type="NCBI Taxonomy" id="208348"/>
    <lineage>
        <taxon>Eukaryota</taxon>
        <taxon>Fungi</taxon>
        <taxon>Dikarya</taxon>
        <taxon>Basidiomycota</taxon>
        <taxon>Pucciniomycotina</taxon>
        <taxon>Pucciniomycetes</taxon>
        <taxon>Pucciniales</taxon>
        <taxon>Pucciniaceae</taxon>
        <taxon>Puccinia</taxon>
    </lineage>
</organism>
<feature type="region of interest" description="Disordered" evidence="1">
    <location>
        <begin position="367"/>
        <end position="448"/>
    </location>
</feature>
<accession>A0ABY7D253</accession>
<evidence type="ECO:0000313" key="3">
    <source>
        <dbReference type="EMBL" id="WAQ91673.1"/>
    </source>
</evidence>
<feature type="compositionally biased region" description="Basic and acidic residues" evidence="1">
    <location>
        <begin position="637"/>
        <end position="650"/>
    </location>
</feature>
<sequence>MAWLKIILCHLIWEIAAGPAELEELRRTTSRDSINLWNDNSDVFASLDFDFSGSPEELTGELNLSNYPDSEPLDHIGPIGFKPSGKKDGHQATHDQASVSSYRKGVGLNTIFIQAPAKPQWPSKSSETDRENEPSGKRGFEWKRADEEIQLLDHLQTFHPPLENEAHPESSVNTTPRDLTDLKNDQLNAFESLDLAIEEINRFGADFHWSFDPLSDAAGFRPSEEKEYTTVPIFRLGIINLDGNRGNHEQVAESSYGEGVGSNSRLIQVPAENVAHCKSSELVGEIKPSEGNKQFASKRATKEIQPLLQKQALHPPMENVLHSESSGTAWQAHDVRPGRPSELLQVAQPHQPLIYQTSTHMQTEAPLESFQTNSQAKSYVRKQVGSNKRLKVNQQIQKPIDQLTQTPTTSRPHPESSISKSDPASQAKRAQENNKKKTSRTRGQQTRYFSEGAEMRTLHLRAEDALSYQDPSAKEELASFIEKLDQKHEEMQHVHSDSLISPLTETYVETLGGLEMIVPRFRLIENHGDRSLCKINIRLPLKSNNQRQKKYDPIRRKINTILRALNSYHNLLFLNGMDQDILQRKEQKHADLLEWFYDQIFTNTVDHPPLLGEAEVKLLEVSREKKFTDPQNTVDHPPFKGKEKVEPQEISGEKKFNDAQRRIYKELIDPAKLGRYEAEMIALDLIILWYRAEFSKLLVGAFPKGEEYIQKLAQGLKAYKPSKLKKHPSGFVARKSS</sequence>
<evidence type="ECO:0000313" key="4">
    <source>
        <dbReference type="Proteomes" id="UP001164743"/>
    </source>
</evidence>
<feature type="chain" id="PRO_5046015502" evidence="2">
    <location>
        <begin position="18"/>
        <end position="737"/>
    </location>
</feature>
<gene>
    <name evidence="3" type="ORF">PtA15_15A63</name>
</gene>
<evidence type="ECO:0000256" key="1">
    <source>
        <dbReference type="SAM" id="MobiDB-lite"/>
    </source>
</evidence>
<proteinExistence type="predicted"/>
<dbReference type="GeneID" id="77804611"/>
<feature type="region of interest" description="Disordered" evidence="1">
    <location>
        <begin position="117"/>
        <end position="140"/>
    </location>
</feature>
<dbReference type="Proteomes" id="UP001164743">
    <property type="component" value="Chromosome 15A"/>
</dbReference>
<keyword evidence="2" id="KW-0732">Signal</keyword>
<dbReference type="EMBL" id="CP110435">
    <property type="protein sequence ID" value="WAQ91673.1"/>
    <property type="molecule type" value="Genomic_DNA"/>
</dbReference>
<feature type="region of interest" description="Disordered" evidence="1">
    <location>
        <begin position="60"/>
        <end position="98"/>
    </location>
</feature>
<feature type="compositionally biased region" description="Basic and acidic residues" evidence="1">
    <location>
        <begin position="126"/>
        <end position="140"/>
    </location>
</feature>
<evidence type="ECO:0000256" key="2">
    <source>
        <dbReference type="SAM" id="SignalP"/>
    </source>
</evidence>